<evidence type="ECO:0000313" key="3">
    <source>
        <dbReference type="EMBL" id="WVZ08454.1"/>
    </source>
</evidence>
<dbReference type="Proteomes" id="UP001374535">
    <property type="component" value="Chromosome 6"/>
</dbReference>
<organism evidence="3 4">
    <name type="scientific">Vigna mungo</name>
    <name type="common">Black gram</name>
    <name type="synonym">Phaseolus mungo</name>
    <dbReference type="NCBI Taxonomy" id="3915"/>
    <lineage>
        <taxon>Eukaryota</taxon>
        <taxon>Viridiplantae</taxon>
        <taxon>Streptophyta</taxon>
        <taxon>Embryophyta</taxon>
        <taxon>Tracheophyta</taxon>
        <taxon>Spermatophyta</taxon>
        <taxon>Magnoliopsida</taxon>
        <taxon>eudicotyledons</taxon>
        <taxon>Gunneridae</taxon>
        <taxon>Pentapetalae</taxon>
        <taxon>rosids</taxon>
        <taxon>fabids</taxon>
        <taxon>Fabales</taxon>
        <taxon>Fabaceae</taxon>
        <taxon>Papilionoideae</taxon>
        <taxon>50 kb inversion clade</taxon>
        <taxon>NPAAA clade</taxon>
        <taxon>indigoferoid/millettioid clade</taxon>
        <taxon>Phaseoleae</taxon>
        <taxon>Vigna</taxon>
    </lineage>
</organism>
<keyword evidence="4" id="KW-1185">Reference proteome</keyword>
<dbReference type="PANTHER" id="PTHR43383:SF2">
    <property type="entry name" value="AMIDOHYDROLASE 2 FAMILY PROTEIN"/>
    <property type="match status" value="1"/>
</dbReference>
<feature type="compositionally biased region" description="Low complexity" evidence="1">
    <location>
        <begin position="528"/>
        <end position="539"/>
    </location>
</feature>
<dbReference type="EMBL" id="CP144695">
    <property type="protein sequence ID" value="WVZ08454.1"/>
    <property type="molecule type" value="Genomic_DNA"/>
</dbReference>
<protein>
    <recommendedName>
        <fullName evidence="2">Reverse transcriptase Ty1/copia-type domain-containing protein</fullName>
    </recommendedName>
</protein>
<accession>A0AAQ3RUM4</accession>
<proteinExistence type="predicted"/>
<dbReference type="SUPFAM" id="SSF56672">
    <property type="entry name" value="DNA/RNA polymerases"/>
    <property type="match status" value="1"/>
</dbReference>
<name>A0AAQ3RUM4_VIGMU</name>
<dbReference type="PANTHER" id="PTHR43383">
    <property type="entry name" value="NODULIN 6"/>
    <property type="match status" value="1"/>
</dbReference>
<feature type="domain" description="Reverse transcriptase Ty1/copia-type" evidence="2">
    <location>
        <begin position="374"/>
        <end position="498"/>
    </location>
</feature>
<sequence>MASKSQRQVGGPKFSAGLLLNGDTKHCITKYGLNLSPRRNGHFLVFKILNKLMVKVEGSCETKSGTCESLQHEFPCCRTKKSIWQSGTERRNPQELVPLLHAAELDRRRPMVEAWCGYSEMSANLAVETKIAEAVERRRLTAAVAADCSVVVDCSERTTKDSSCEVETRGDTLSSSRLRWILINPSTKFCEAIKMVAMTTMGGQNREEEVRNGLRRLRRPCLRCRRRVGLAGDGRVGYMRRRRWRRVEAPLSERLPALWSSDLGAPFCPMKDPNRRRRQRRWLPVADGGRGINTEGSAFLGFFEEETFGLFDLTGSKQECQKKGAKIDWPSTQLKYQSQLLVRERMGSNPTLISKETMYWGLPAAMAVGRRQTAKIVDADQTSSDTMLVAKEFTQIYGVDYLETFALVSQMNEVKVFLSLAANHGLNLQQFDVKNAFLHMDLEEEIYMEVPSRCIGQIKANTNCKLRKALYGLKQSPRAWLGRFTKVMLSLKYKGSNSSTDILDDIIVTGNDEKEQQKNDAGFGGQAGATATTADATRL</sequence>
<evidence type="ECO:0000313" key="4">
    <source>
        <dbReference type="Proteomes" id="UP001374535"/>
    </source>
</evidence>
<dbReference type="InterPro" id="IPR043502">
    <property type="entry name" value="DNA/RNA_pol_sf"/>
</dbReference>
<dbReference type="InterPro" id="IPR013103">
    <property type="entry name" value="RVT_2"/>
</dbReference>
<gene>
    <name evidence="3" type="ORF">V8G54_021800</name>
</gene>
<dbReference type="AlphaFoldDB" id="A0AAQ3RUM4"/>
<evidence type="ECO:0000256" key="1">
    <source>
        <dbReference type="SAM" id="MobiDB-lite"/>
    </source>
</evidence>
<evidence type="ECO:0000259" key="2">
    <source>
        <dbReference type="Pfam" id="PF07727"/>
    </source>
</evidence>
<reference evidence="3 4" key="1">
    <citation type="journal article" date="2023" name="Life. Sci Alliance">
        <title>Evolutionary insights into 3D genome organization and epigenetic landscape of Vigna mungo.</title>
        <authorList>
            <person name="Junaid A."/>
            <person name="Singh B."/>
            <person name="Bhatia S."/>
        </authorList>
    </citation>
    <scope>NUCLEOTIDE SEQUENCE [LARGE SCALE GENOMIC DNA]</scope>
    <source>
        <strain evidence="3">Urdbean</strain>
    </source>
</reference>
<dbReference type="Pfam" id="PF07727">
    <property type="entry name" value="RVT_2"/>
    <property type="match status" value="1"/>
</dbReference>
<feature type="region of interest" description="Disordered" evidence="1">
    <location>
        <begin position="514"/>
        <end position="539"/>
    </location>
</feature>